<evidence type="ECO:0000313" key="3">
    <source>
        <dbReference type="EMBL" id="EFM40371.1"/>
    </source>
</evidence>
<gene>
    <name evidence="3" type="ORF">HMPREF0168_2181</name>
</gene>
<evidence type="ECO:0000256" key="1">
    <source>
        <dbReference type="SAM" id="MobiDB-lite"/>
    </source>
</evidence>
<dbReference type="Proteomes" id="UP000003323">
    <property type="component" value="Unassembled WGS sequence"/>
</dbReference>
<dbReference type="InterPro" id="IPR024301">
    <property type="entry name" value="Amidase_6"/>
</dbReference>
<organism evidence="3 4">
    <name type="scientific">Bifidobacterium dentium ATCC 27679</name>
    <dbReference type="NCBI Taxonomy" id="871562"/>
    <lineage>
        <taxon>Bacteria</taxon>
        <taxon>Bacillati</taxon>
        <taxon>Actinomycetota</taxon>
        <taxon>Actinomycetes</taxon>
        <taxon>Bifidobacteriales</taxon>
        <taxon>Bifidobacteriaceae</taxon>
        <taxon>Bifidobacterium</taxon>
    </lineage>
</organism>
<dbReference type="AlphaFoldDB" id="E0QAM3"/>
<dbReference type="Pfam" id="PF12671">
    <property type="entry name" value="Amidase_6"/>
    <property type="match status" value="1"/>
</dbReference>
<proteinExistence type="predicted"/>
<name>E0QAM3_9BIFI</name>
<accession>E0QAM3</accession>
<feature type="compositionally biased region" description="Polar residues" evidence="1">
    <location>
        <begin position="36"/>
        <end position="53"/>
    </location>
</feature>
<feature type="region of interest" description="Disordered" evidence="1">
    <location>
        <begin position="30"/>
        <end position="60"/>
    </location>
</feature>
<sequence>MTTSWTDRHVLKVVPSEGGWDIVSDKTIDVADEGNESQTSAEDTLSDDAQPSSTDEKGAWSSRALDMAKRNFGDNSAGVNYITLSRYADTWTNKQHEKQMNPKYPVFKNGNCANFASQALHEAGLSVTHLWNYSTVSPELLTTKSWMNANSNYYYMKNYSHSYTSLDNVWKAWQGSLLYVDWDSKDQKNEINHAMVVIGVVVKNGKANPVICQKTPNRNSITLTESLENAHNQKRYNMIWYGLQYKYE</sequence>
<dbReference type="SUPFAM" id="SSF54001">
    <property type="entry name" value="Cysteine proteinases"/>
    <property type="match status" value="1"/>
</dbReference>
<reference evidence="3 4" key="1">
    <citation type="submission" date="2010-08" db="EMBL/GenBank/DDBJ databases">
        <authorList>
            <person name="Muzny D."/>
            <person name="Qin X."/>
            <person name="Deng J."/>
            <person name="Jiang H."/>
            <person name="Liu Y."/>
            <person name="Qu J."/>
            <person name="Song X.-Z."/>
            <person name="Zhang L."/>
            <person name="Thornton R."/>
            <person name="Coyle M."/>
            <person name="Francisco L."/>
            <person name="Jackson L."/>
            <person name="Javaid M."/>
            <person name="Korchina V."/>
            <person name="Kovar C."/>
            <person name="Mata R."/>
            <person name="Mathew T."/>
            <person name="Ngo R."/>
            <person name="Nguyen L."/>
            <person name="Nguyen N."/>
            <person name="Okwuonu G."/>
            <person name="Ongeri F."/>
            <person name="Pham C."/>
            <person name="Simmons D."/>
            <person name="Wilczek-Boney K."/>
            <person name="Hale W."/>
            <person name="Jakkamsetti A."/>
            <person name="Pham P."/>
            <person name="Ruth R."/>
            <person name="San Lucas F."/>
            <person name="Warren J."/>
            <person name="Zhang J."/>
            <person name="Zhao Z."/>
            <person name="Zhou C."/>
            <person name="Zhu D."/>
            <person name="Lee S."/>
            <person name="Bess C."/>
            <person name="Blankenburg K."/>
            <person name="Forbes L."/>
            <person name="Fu Q."/>
            <person name="Gubbala S."/>
            <person name="Hirani K."/>
            <person name="Jayaseelan J.C."/>
            <person name="Lara F."/>
            <person name="Munidasa M."/>
            <person name="Palculict T."/>
            <person name="Patil S."/>
            <person name="Pu L.-L."/>
            <person name="Saada N."/>
            <person name="Tang L."/>
            <person name="Weissenberger G."/>
            <person name="Zhu Y."/>
            <person name="Hemphill L."/>
            <person name="Shang Y."/>
            <person name="Youmans B."/>
            <person name="Ayvaz T."/>
            <person name="Ross M."/>
            <person name="Santibanez J."/>
            <person name="Aqrawi P."/>
            <person name="Gross S."/>
            <person name="Joshi V."/>
            <person name="Fowler G."/>
            <person name="Nazareth L."/>
            <person name="Reid J."/>
            <person name="Worley K."/>
            <person name="Petrosino J."/>
            <person name="Highlander S."/>
            <person name="Gibbs R."/>
        </authorList>
    </citation>
    <scope>NUCLEOTIDE SEQUENCE [LARGE SCALE GENOMIC DNA]</scope>
    <source>
        <strain evidence="3 4">ATCC 27679</strain>
    </source>
</reference>
<dbReference type="PANTHER" id="PTHR40032">
    <property type="entry name" value="EXPORTED PROTEIN-RELATED"/>
    <property type="match status" value="1"/>
</dbReference>
<protein>
    <recommendedName>
        <fullName evidence="2">Putative amidase domain-containing protein</fullName>
    </recommendedName>
</protein>
<dbReference type="HOGENOM" id="CLU_057271_0_0_11"/>
<dbReference type="PANTHER" id="PTHR40032:SF1">
    <property type="entry name" value="EXPORTED PROTEIN"/>
    <property type="match status" value="1"/>
</dbReference>
<evidence type="ECO:0000259" key="2">
    <source>
        <dbReference type="Pfam" id="PF12671"/>
    </source>
</evidence>
<dbReference type="InterPro" id="IPR038765">
    <property type="entry name" value="Papain-like_cys_pep_sf"/>
</dbReference>
<comment type="caution">
    <text evidence="3">The sequence shown here is derived from an EMBL/GenBank/DDBJ whole genome shotgun (WGS) entry which is preliminary data.</text>
</comment>
<feature type="domain" description="Putative amidase" evidence="2">
    <location>
        <begin position="81"/>
        <end position="232"/>
    </location>
</feature>
<dbReference type="EMBL" id="AEEQ01000015">
    <property type="protein sequence ID" value="EFM40371.1"/>
    <property type="molecule type" value="Genomic_DNA"/>
</dbReference>
<evidence type="ECO:0000313" key="4">
    <source>
        <dbReference type="Proteomes" id="UP000003323"/>
    </source>
</evidence>